<dbReference type="PANTHER" id="PTHR43584:SF8">
    <property type="entry name" value="N-ACETYLMURAMATE ALPHA-1-PHOSPHATE URIDYLYLTRANSFERASE"/>
    <property type="match status" value="1"/>
</dbReference>
<organism evidence="4 5">
    <name type="scientific">Candidatus Limisoma intestinavium</name>
    <dbReference type="NCBI Taxonomy" id="2840856"/>
    <lineage>
        <taxon>Bacteria</taxon>
        <taxon>Pseudomonadati</taxon>
        <taxon>Bacteroidota</taxon>
        <taxon>Bacteroidia</taxon>
        <taxon>Bacteroidales</taxon>
        <taxon>Candidatus Limisoma</taxon>
    </lineage>
</organism>
<reference evidence="4" key="1">
    <citation type="submission" date="2020-10" db="EMBL/GenBank/DDBJ databases">
        <authorList>
            <person name="Gilroy R."/>
        </authorList>
    </citation>
    <scope>NUCLEOTIDE SEQUENCE</scope>
    <source>
        <strain evidence="4">17073</strain>
    </source>
</reference>
<evidence type="ECO:0000256" key="1">
    <source>
        <dbReference type="ARBA" id="ARBA00022679"/>
    </source>
</evidence>
<dbReference type="EMBL" id="DVMS01000079">
    <property type="protein sequence ID" value="HIU38582.1"/>
    <property type="molecule type" value="Genomic_DNA"/>
</dbReference>
<dbReference type="AlphaFoldDB" id="A0A9D1IJU6"/>
<accession>A0A9D1IJU6</accession>
<protein>
    <submittedName>
        <fullName evidence="4">Nucleotidyltransferase family protein</fullName>
    </submittedName>
</protein>
<dbReference type="CDD" id="cd06422">
    <property type="entry name" value="NTP_transferase_like_1"/>
    <property type="match status" value="1"/>
</dbReference>
<evidence type="ECO:0000259" key="3">
    <source>
        <dbReference type="Pfam" id="PF00483"/>
    </source>
</evidence>
<dbReference type="Proteomes" id="UP000824076">
    <property type="component" value="Unassembled WGS sequence"/>
</dbReference>
<keyword evidence="1" id="KW-0808">Transferase</keyword>
<dbReference type="InterPro" id="IPR005835">
    <property type="entry name" value="NTP_transferase_dom"/>
</dbReference>
<dbReference type="InterPro" id="IPR029044">
    <property type="entry name" value="Nucleotide-diphossugar_trans"/>
</dbReference>
<dbReference type="InterPro" id="IPR050065">
    <property type="entry name" value="GlmU-like"/>
</dbReference>
<evidence type="ECO:0000313" key="5">
    <source>
        <dbReference type="Proteomes" id="UP000824076"/>
    </source>
</evidence>
<evidence type="ECO:0000256" key="2">
    <source>
        <dbReference type="ARBA" id="ARBA00022695"/>
    </source>
</evidence>
<evidence type="ECO:0000313" key="4">
    <source>
        <dbReference type="EMBL" id="HIU38582.1"/>
    </source>
</evidence>
<gene>
    <name evidence="4" type="ORF">IAD18_02815</name>
</gene>
<sequence length="249" mass="28157">MKAMIFAAGLGTRLRPLTDNKPKALVEIAGQPMLEHVVRRLIAAGFDEIVVNIHHFGQQIIDFLEANNNFGIQIHISDERDELLDTGGGIRKAKKWLSGNEPFLIHNADILTDLDLKAFYDSHPKDADATLLTANRTTSRYLICDATNRLRGWTNKKTGEIRPKGFKPDPNCHHEVAYGCIEVVSPSIFKTLDAFSTEKKFSIFDFYLANCNRLNIKCNMAEHYNWFDIGTPEKLIAAENWFLHQSAAK</sequence>
<comment type="caution">
    <text evidence="4">The sequence shown here is derived from an EMBL/GenBank/DDBJ whole genome shotgun (WGS) entry which is preliminary data.</text>
</comment>
<reference evidence="4" key="2">
    <citation type="journal article" date="2021" name="PeerJ">
        <title>Extensive microbial diversity within the chicken gut microbiome revealed by metagenomics and culture.</title>
        <authorList>
            <person name="Gilroy R."/>
            <person name="Ravi A."/>
            <person name="Getino M."/>
            <person name="Pursley I."/>
            <person name="Horton D.L."/>
            <person name="Alikhan N.F."/>
            <person name="Baker D."/>
            <person name="Gharbi K."/>
            <person name="Hall N."/>
            <person name="Watson M."/>
            <person name="Adriaenssens E.M."/>
            <person name="Foster-Nyarko E."/>
            <person name="Jarju S."/>
            <person name="Secka A."/>
            <person name="Antonio M."/>
            <person name="Oren A."/>
            <person name="Chaudhuri R.R."/>
            <person name="La Ragione R."/>
            <person name="Hildebrand F."/>
            <person name="Pallen M.J."/>
        </authorList>
    </citation>
    <scope>NUCLEOTIDE SEQUENCE</scope>
    <source>
        <strain evidence="4">17073</strain>
    </source>
</reference>
<dbReference type="Gene3D" id="3.90.550.10">
    <property type="entry name" value="Spore Coat Polysaccharide Biosynthesis Protein SpsA, Chain A"/>
    <property type="match status" value="1"/>
</dbReference>
<proteinExistence type="predicted"/>
<dbReference type="PANTHER" id="PTHR43584">
    <property type="entry name" value="NUCLEOTIDYL TRANSFERASE"/>
    <property type="match status" value="1"/>
</dbReference>
<dbReference type="Pfam" id="PF00483">
    <property type="entry name" value="NTP_transferase"/>
    <property type="match status" value="1"/>
</dbReference>
<dbReference type="SUPFAM" id="SSF53448">
    <property type="entry name" value="Nucleotide-diphospho-sugar transferases"/>
    <property type="match status" value="1"/>
</dbReference>
<feature type="domain" description="Nucleotidyl transferase" evidence="3">
    <location>
        <begin position="2"/>
        <end position="240"/>
    </location>
</feature>
<dbReference type="GO" id="GO:0016779">
    <property type="term" value="F:nucleotidyltransferase activity"/>
    <property type="evidence" value="ECO:0007669"/>
    <property type="project" value="UniProtKB-KW"/>
</dbReference>
<name>A0A9D1IJU6_9BACT</name>
<keyword evidence="2" id="KW-0548">Nucleotidyltransferase</keyword>